<name>A0A939HL14_9PROT</name>
<keyword evidence="2" id="KW-0808">Transferase</keyword>
<sequence>MASRPIKTASLFTAAGKRALMEISQPQPGSFACDGLFPDGAQSLFRAWRTAATPLYRYTFGPAAFDPALTLFGWNNLPLHDTLYTQPQTVLEQFVTQGKDRVEHCRRTAWAGFDHWSGNYYHWVAHTLPALRYFLDHAGRDDVFLLPPLTRWQEDSLDLVGLEPHRRMMTRPGTRYEFERVIYTDFIRGRADFTSSGIARHAYASLRSAVSPPAPAKRFLFIDRGDAPNRHVPNGAELTAAFMQLGFERVHPERLSLREQIDLFAQARMVAGFLGAGLANIAWCQAGALVYELVPSHHQNPCFLAMSIQGGLQYWGELVQTGVQGHDHTSAAMLAADTGRIIGHARVLMHRAGTGG</sequence>
<dbReference type="Proteomes" id="UP000664073">
    <property type="component" value="Unassembled WGS sequence"/>
</dbReference>
<dbReference type="PANTHER" id="PTHR20961:SF150">
    <property type="entry name" value="GLYCOSYLTRANSFERASE FAMILY 61 PROTEIN"/>
    <property type="match status" value="1"/>
</dbReference>
<dbReference type="GO" id="GO:0016757">
    <property type="term" value="F:glycosyltransferase activity"/>
    <property type="evidence" value="ECO:0007669"/>
    <property type="project" value="UniProtKB-KW"/>
</dbReference>
<accession>A0A939HL14</accession>
<feature type="domain" description="Glycosyltransferase 61 catalytic" evidence="4">
    <location>
        <begin position="120"/>
        <end position="290"/>
    </location>
</feature>
<dbReference type="InterPro" id="IPR049625">
    <property type="entry name" value="Glyco_transf_61_cat"/>
</dbReference>
<evidence type="ECO:0000256" key="1">
    <source>
        <dbReference type="ARBA" id="ARBA00022676"/>
    </source>
</evidence>
<protein>
    <submittedName>
        <fullName evidence="5">Glycosyltransferase family 61 protein</fullName>
    </submittedName>
</protein>
<keyword evidence="3" id="KW-0325">Glycoprotein</keyword>
<dbReference type="AlphaFoldDB" id="A0A939HL14"/>
<evidence type="ECO:0000256" key="3">
    <source>
        <dbReference type="ARBA" id="ARBA00023180"/>
    </source>
</evidence>
<evidence type="ECO:0000259" key="4">
    <source>
        <dbReference type="Pfam" id="PF04577"/>
    </source>
</evidence>
<evidence type="ECO:0000313" key="6">
    <source>
        <dbReference type="Proteomes" id="UP000664073"/>
    </source>
</evidence>
<comment type="caution">
    <text evidence="5">The sequence shown here is derived from an EMBL/GenBank/DDBJ whole genome shotgun (WGS) entry which is preliminary data.</text>
</comment>
<evidence type="ECO:0000313" key="5">
    <source>
        <dbReference type="EMBL" id="MBO1323579.1"/>
    </source>
</evidence>
<proteinExistence type="predicted"/>
<dbReference type="PANTHER" id="PTHR20961">
    <property type="entry name" value="GLYCOSYLTRANSFERASE"/>
    <property type="match status" value="1"/>
</dbReference>
<dbReference type="Pfam" id="PF04577">
    <property type="entry name" value="Glyco_transf_61"/>
    <property type="match status" value="1"/>
</dbReference>
<dbReference type="RefSeq" id="WP_207843957.1">
    <property type="nucleotide sequence ID" value="NZ_JAFVMH010000001.1"/>
</dbReference>
<evidence type="ECO:0000256" key="2">
    <source>
        <dbReference type="ARBA" id="ARBA00022679"/>
    </source>
</evidence>
<reference evidence="5" key="1">
    <citation type="submission" date="2021-03" db="EMBL/GenBank/DDBJ databases">
        <title>The complete genome sequence of Acetobacter sp. TBRC 12339.</title>
        <authorList>
            <person name="Charoenyingcharoen P."/>
            <person name="Yukphan P."/>
        </authorList>
    </citation>
    <scope>NUCLEOTIDE SEQUENCE</scope>
    <source>
        <strain evidence="5">TBRC 12339</strain>
    </source>
</reference>
<dbReference type="InterPro" id="IPR007657">
    <property type="entry name" value="Glycosyltransferase_61"/>
</dbReference>
<dbReference type="EMBL" id="JAFVMH010000001">
    <property type="protein sequence ID" value="MBO1323579.1"/>
    <property type="molecule type" value="Genomic_DNA"/>
</dbReference>
<dbReference type="PROSITE" id="PS51257">
    <property type="entry name" value="PROKAR_LIPOPROTEIN"/>
    <property type="match status" value="1"/>
</dbReference>
<gene>
    <name evidence="5" type="ORF">J2D77_00210</name>
</gene>
<keyword evidence="1" id="KW-0328">Glycosyltransferase</keyword>
<keyword evidence="6" id="KW-1185">Reference proteome</keyword>
<organism evidence="5 6">
    <name type="scientific">Acetobacter garciniae</name>
    <dbReference type="NCBI Taxonomy" id="2817435"/>
    <lineage>
        <taxon>Bacteria</taxon>
        <taxon>Pseudomonadati</taxon>
        <taxon>Pseudomonadota</taxon>
        <taxon>Alphaproteobacteria</taxon>
        <taxon>Acetobacterales</taxon>
        <taxon>Acetobacteraceae</taxon>
        <taxon>Acetobacter</taxon>
    </lineage>
</organism>